<keyword evidence="2" id="KW-1185">Reference proteome</keyword>
<dbReference type="EMBL" id="CP119919">
    <property type="protein sequence ID" value="WFD16241.1"/>
    <property type="molecule type" value="Genomic_DNA"/>
</dbReference>
<sequence length="179" mass="20526">MGVEGRPSGVEVFLMTTDPGGIQALLAKLRALQDRPPEPTSQRPTHARPWAAPARTLRALSFNEAVEQIEERLRDPSFVQALQELQAEQDALEAKLDRERRALIGMHGEHLRGSSGARTQASYAHWTWDALKRWDAHRHAQQRRLEEMQVPCFYETNDPDTLRRQQRLLPLLLSAYHHV</sequence>
<dbReference type="Proteomes" id="UP001217582">
    <property type="component" value="Chromosome 4"/>
</dbReference>
<evidence type="ECO:0000313" key="1">
    <source>
        <dbReference type="EMBL" id="WFD16241.1"/>
    </source>
</evidence>
<gene>
    <name evidence="1" type="ORF">MARU1_002277</name>
</gene>
<proteinExistence type="predicted"/>
<reference evidence="1 2" key="1">
    <citation type="submission" date="2023-03" db="EMBL/GenBank/DDBJ databases">
        <title>Mating type loci evolution in Malassezia.</title>
        <authorList>
            <person name="Coelho M.A."/>
        </authorList>
    </citation>
    <scope>NUCLEOTIDE SEQUENCE [LARGE SCALE GENOMIC DNA]</scope>
    <source>
        <strain evidence="1 2">CBS 13387</strain>
    </source>
</reference>
<protein>
    <submittedName>
        <fullName evidence="1">Uncharacterized protein</fullName>
    </submittedName>
</protein>
<dbReference type="AlphaFoldDB" id="A0AAJ6CKS5"/>
<evidence type="ECO:0000313" key="2">
    <source>
        <dbReference type="Proteomes" id="UP001217582"/>
    </source>
</evidence>
<name>A0AAJ6CKS5_9BASI</name>
<organism evidence="1 2">
    <name type="scientific">Malassezia arunalokei</name>
    <dbReference type="NCBI Taxonomy" id="1514897"/>
    <lineage>
        <taxon>Eukaryota</taxon>
        <taxon>Fungi</taxon>
        <taxon>Dikarya</taxon>
        <taxon>Basidiomycota</taxon>
        <taxon>Ustilaginomycotina</taxon>
        <taxon>Malasseziomycetes</taxon>
        <taxon>Malasseziales</taxon>
        <taxon>Malasseziaceae</taxon>
        <taxon>Malassezia</taxon>
    </lineage>
</organism>
<accession>A0AAJ6CKS5</accession>